<keyword evidence="4" id="KW-1185">Reference proteome</keyword>
<dbReference type="PANTHER" id="PTHR35176:SF4">
    <property type="entry name" value="PYRIDOXAMINE 5'-PHOSPHATE OXIDASE-RELATED FMN-BINDING"/>
    <property type="match status" value="1"/>
</dbReference>
<dbReference type="AlphaFoldDB" id="A0A1H1BYB0"/>
<dbReference type="RefSeq" id="WP_093258133.1">
    <property type="nucleotide sequence ID" value="NZ_FNKK01000002.1"/>
</dbReference>
<dbReference type="Proteomes" id="UP000217103">
    <property type="component" value="Unassembled WGS sequence"/>
</dbReference>
<protein>
    <submittedName>
        <fullName evidence="3">Pyridoxamine 5'-phosphate oxidase</fullName>
    </submittedName>
</protein>
<dbReference type="InterPro" id="IPR012349">
    <property type="entry name" value="Split_barrel_FMN-bd"/>
</dbReference>
<dbReference type="SUPFAM" id="SSF50475">
    <property type="entry name" value="FMN-binding split barrel"/>
    <property type="match status" value="1"/>
</dbReference>
<organism evidence="3 4">
    <name type="scientific">Thermostaphylospora chromogena</name>
    <dbReference type="NCBI Taxonomy" id="35622"/>
    <lineage>
        <taxon>Bacteria</taxon>
        <taxon>Bacillati</taxon>
        <taxon>Actinomycetota</taxon>
        <taxon>Actinomycetes</taxon>
        <taxon>Streptosporangiales</taxon>
        <taxon>Thermomonosporaceae</taxon>
        <taxon>Thermostaphylospora</taxon>
    </lineage>
</organism>
<dbReference type="InterPro" id="IPR052019">
    <property type="entry name" value="F420H2_bilvrd_red/Heme_oxyg"/>
</dbReference>
<keyword evidence="1" id="KW-0560">Oxidoreductase</keyword>
<gene>
    <name evidence="3" type="ORF">SAMN04489764_1194</name>
</gene>
<evidence type="ECO:0000313" key="3">
    <source>
        <dbReference type="EMBL" id="SDQ56918.1"/>
    </source>
</evidence>
<name>A0A1H1BYB0_9ACTN</name>
<dbReference type="GO" id="GO:0070967">
    <property type="term" value="F:coenzyme F420 binding"/>
    <property type="evidence" value="ECO:0007669"/>
    <property type="project" value="TreeGrafter"/>
</dbReference>
<dbReference type="GO" id="GO:0005829">
    <property type="term" value="C:cytosol"/>
    <property type="evidence" value="ECO:0007669"/>
    <property type="project" value="TreeGrafter"/>
</dbReference>
<evidence type="ECO:0000256" key="1">
    <source>
        <dbReference type="ARBA" id="ARBA00023002"/>
    </source>
</evidence>
<dbReference type="InterPro" id="IPR011576">
    <property type="entry name" value="Pyridox_Oxase_N"/>
</dbReference>
<dbReference type="Pfam" id="PF01243">
    <property type="entry name" value="PNPOx_N"/>
    <property type="match status" value="1"/>
</dbReference>
<sequence>MTAPVSTEPLTQSAPTAWHEALKLLAGCDGHWLATRDADGSPHLVPVLAVVVDGTVHFTAGPGTRKARNLARDPRCALGGQSASFEHLVLRGRATIVRDEAVLRRVADAYATRYDWHVTVRDGAFQDTEGAPTAGPPPYEVYALEPATAFGFGGDEHLTSTRWRF</sequence>
<evidence type="ECO:0000259" key="2">
    <source>
        <dbReference type="Pfam" id="PF01243"/>
    </source>
</evidence>
<proteinExistence type="predicted"/>
<dbReference type="STRING" id="35622.SAMN04489764_1194"/>
<evidence type="ECO:0000313" key="4">
    <source>
        <dbReference type="Proteomes" id="UP000217103"/>
    </source>
</evidence>
<dbReference type="EMBL" id="FNKK01000002">
    <property type="protein sequence ID" value="SDQ56918.1"/>
    <property type="molecule type" value="Genomic_DNA"/>
</dbReference>
<dbReference type="OrthoDB" id="157302at2"/>
<feature type="domain" description="Pyridoxamine 5'-phosphate oxidase N-terminal" evidence="2">
    <location>
        <begin position="20"/>
        <end position="147"/>
    </location>
</feature>
<accession>A0A1H1BYB0</accession>
<reference evidence="3 4" key="1">
    <citation type="submission" date="2016-10" db="EMBL/GenBank/DDBJ databases">
        <authorList>
            <person name="de Groot N.N."/>
        </authorList>
    </citation>
    <scope>NUCLEOTIDE SEQUENCE [LARGE SCALE GENOMIC DNA]</scope>
    <source>
        <strain evidence="3 4">DSM 43794</strain>
    </source>
</reference>
<dbReference type="PANTHER" id="PTHR35176">
    <property type="entry name" value="HEME OXYGENASE HI_0854-RELATED"/>
    <property type="match status" value="1"/>
</dbReference>
<dbReference type="Gene3D" id="2.30.110.10">
    <property type="entry name" value="Electron Transport, Fmn-binding Protein, Chain A"/>
    <property type="match status" value="1"/>
</dbReference>
<dbReference type="GO" id="GO:0016627">
    <property type="term" value="F:oxidoreductase activity, acting on the CH-CH group of donors"/>
    <property type="evidence" value="ECO:0007669"/>
    <property type="project" value="TreeGrafter"/>
</dbReference>